<dbReference type="PANTHER" id="PTHR44591">
    <property type="entry name" value="STRESS RESPONSE REGULATOR PROTEIN 1"/>
    <property type="match status" value="1"/>
</dbReference>
<evidence type="ECO:0000313" key="3">
    <source>
        <dbReference type="EMBL" id="MPL72354.1"/>
    </source>
</evidence>
<sequence length="128" mass="14706">MKKTILIVDDDMDYLFQMKMKVEQFGFDTITADGQKEAESIIETVRPDLAILDLMMESDDSGFILAYKIKRRYPDVPIIIATAVTAETGITFDINSDENKQWIKADLFLDKGIRADQLQREINKLLKI</sequence>
<evidence type="ECO:0000259" key="2">
    <source>
        <dbReference type="PROSITE" id="PS50110"/>
    </source>
</evidence>
<reference evidence="3" key="1">
    <citation type="submission" date="2019-08" db="EMBL/GenBank/DDBJ databases">
        <authorList>
            <person name="Kucharzyk K."/>
            <person name="Murdoch R.W."/>
            <person name="Higgins S."/>
            <person name="Loffler F."/>
        </authorList>
    </citation>
    <scope>NUCLEOTIDE SEQUENCE</scope>
</reference>
<dbReference type="EMBL" id="VSSQ01000065">
    <property type="protein sequence ID" value="MPL72354.1"/>
    <property type="molecule type" value="Genomic_DNA"/>
</dbReference>
<dbReference type="SUPFAM" id="SSF52172">
    <property type="entry name" value="CheY-like"/>
    <property type="match status" value="1"/>
</dbReference>
<accession>A0A644TZH4</accession>
<dbReference type="InterPro" id="IPR050595">
    <property type="entry name" value="Bact_response_regulator"/>
</dbReference>
<dbReference type="AlphaFoldDB" id="A0A644TZH4"/>
<dbReference type="PANTHER" id="PTHR44591:SF3">
    <property type="entry name" value="RESPONSE REGULATORY DOMAIN-CONTAINING PROTEIN"/>
    <property type="match status" value="1"/>
</dbReference>
<dbReference type="InterPro" id="IPR011006">
    <property type="entry name" value="CheY-like_superfamily"/>
</dbReference>
<dbReference type="InterPro" id="IPR001789">
    <property type="entry name" value="Sig_transdc_resp-reg_receiver"/>
</dbReference>
<gene>
    <name evidence="3" type="ORF">SDC9_18137</name>
</gene>
<organism evidence="3">
    <name type="scientific">bioreactor metagenome</name>
    <dbReference type="NCBI Taxonomy" id="1076179"/>
    <lineage>
        <taxon>unclassified sequences</taxon>
        <taxon>metagenomes</taxon>
        <taxon>ecological metagenomes</taxon>
    </lineage>
</organism>
<dbReference type="GO" id="GO:0000160">
    <property type="term" value="P:phosphorelay signal transduction system"/>
    <property type="evidence" value="ECO:0007669"/>
    <property type="project" value="InterPro"/>
</dbReference>
<dbReference type="PROSITE" id="PS50110">
    <property type="entry name" value="RESPONSE_REGULATORY"/>
    <property type="match status" value="1"/>
</dbReference>
<protein>
    <recommendedName>
        <fullName evidence="2">Response regulatory domain-containing protein</fullName>
    </recommendedName>
</protein>
<proteinExistence type="predicted"/>
<dbReference type="Gene3D" id="3.40.50.2300">
    <property type="match status" value="1"/>
</dbReference>
<name>A0A644TZH4_9ZZZZ</name>
<dbReference type="Pfam" id="PF00072">
    <property type="entry name" value="Response_reg"/>
    <property type="match status" value="1"/>
</dbReference>
<evidence type="ECO:0000256" key="1">
    <source>
        <dbReference type="ARBA" id="ARBA00022553"/>
    </source>
</evidence>
<feature type="domain" description="Response regulatory" evidence="2">
    <location>
        <begin position="4"/>
        <end position="126"/>
    </location>
</feature>
<comment type="caution">
    <text evidence="3">The sequence shown here is derived from an EMBL/GenBank/DDBJ whole genome shotgun (WGS) entry which is preliminary data.</text>
</comment>
<keyword evidence="1" id="KW-0597">Phosphoprotein</keyword>
<dbReference type="SMART" id="SM00448">
    <property type="entry name" value="REC"/>
    <property type="match status" value="1"/>
</dbReference>